<organism evidence="2 3">
    <name type="scientific">Pterulicium gracile</name>
    <dbReference type="NCBI Taxonomy" id="1884261"/>
    <lineage>
        <taxon>Eukaryota</taxon>
        <taxon>Fungi</taxon>
        <taxon>Dikarya</taxon>
        <taxon>Basidiomycota</taxon>
        <taxon>Agaricomycotina</taxon>
        <taxon>Agaricomycetes</taxon>
        <taxon>Agaricomycetidae</taxon>
        <taxon>Agaricales</taxon>
        <taxon>Pleurotineae</taxon>
        <taxon>Pterulaceae</taxon>
        <taxon>Pterulicium</taxon>
    </lineage>
</organism>
<dbReference type="InterPro" id="IPR008030">
    <property type="entry name" value="NmrA-like"/>
</dbReference>
<dbReference type="Gene3D" id="3.40.50.720">
    <property type="entry name" value="NAD(P)-binding Rossmann-like Domain"/>
    <property type="match status" value="1"/>
</dbReference>
<dbReference type="OrthoDB" id="10000533at2759"/>
<dbReference type="EMBL" id="ML178825">
    <property type="protein sequence ID" value="TFL01459.1"/>
    <property type="molecule type" value="Genomic_DNA"/>
</dbReference>
<proteinExistence type="predicted"/>
<dbReference type="Proteomes" id="UP000305067">
    <property type="component" value="Unassembled WGS sequence"/>
</dbReference>
<dbReference type="AlphaFoldDB" id="A0A5C3QMK8"/>
<accession>A0A5C3QMK8</accession>
<reference evidence="2 3" key="1">
    <citation type="journal article" date="2019" name="Nat. Ecol. Evol.">
        <title>Megaphylogeny resolves global patterns of mushroom evolution.</title>
        <authorList>
            <person name="Varga T."/>
            <person name="Krizsan K."/>
            <person name="Foldi C."/>
            <person name="Dima B."/>
            <person name="Sanchez-Garcia M."/>
            <person name="Sanchez-Ramirez S."/>
            <person name="Szollosi G.J."/>
            <person name="Szarkandi J.G."/>
            <person name="Papp V."/>
            <person name="Albert L."/>
            <person name="Andreopoulos W."/>
            <person name="Angelini C."/>
            <person name="Antonin V."/>
            <person name="Barry K.W."/>
            <person name="Bougher N.L."/>
            <person name="Buchanan P."/>
            <person name="Buyck B."/>
            <person name="Bense V."/>
            <person name="Catcheside P."/>
            <person name="Chovatia M."/>
            <person name="Cooper J."/>
            <person name="Damon W."/>
            <person name="Desjardin D."/>
            <person name="Finy P."/>
            <person name="Geml J."/>
            <person name="Haridas S."/>
            <person name="Hughes K."/>
            <person name="Justo A."/>
            <person name="Karasinski D."/>
            <person name="Kautmanova I."/>
            <person name="Kiss B."/>
            <person name="Kocsube S."/>
            <person name="Kotiranta H."/>
            <person name="LaButti K.M."/>
            <person name="Lechner B.E."/>
            <person name="Liimatainen K."/>
            <person name="Lipzen A."/>
            <person name="Lukacs Z."/>
            <person name="Mihaltcheva S."/>
            <person name="Morgado L.N."/>
            <person name="Niskanen T."/>
            <person name="Noordeloos M.E."/>
            <person name="Ohm R.A."/>
            <person name="Ortiz-Santana B."/>
            <person name="Ovrebo C."/>
            <person name="Racz N."/>
            <person name="Riley R."/>
            <person name="Savchenko A."/>
            <person name="Shiryaev A."/>
            <person name="Soop K."/>
            <person name="Spirin V."/>
            <person name="Szebenyi C."/>
            <person name="Tomsovsky M."/>
            <person name="Tulloss R.E."/>
            <person name="Uehling J."/>
            <person name="Grigoriev I.V."/>
            <person name="Vagvolgyi C."/>
            <person name="Papp T."/>
            <person name="Martin F.M."/>
            <person name="Miettinen O."/>
            <person name="Hibbett D.S."/>
            <person name="Nagy L.G."/>
        </authorList>
    </citation>
    <scope>NUCLEOTIDE SEQUENCE [LARGE SCALE GENOMIC DNA]</scope>
    <source>
        <strain evidence="2 3">CBS 309.79</strain>
    </source>
</reference>
<evidence type="ECO:0000259" key="1">
    <source>
        <dbReference type="Pfam" id="PF05368"/>
    </source>
</evidence>
<dbReference type="Pfam" id="PF05368">
    <property type="entry name" value="NmrA"/>
    <property type="match status" value="1"/>
</dbReference>
<keyword evidence="3" id="KW-1185">Reference proteome</keyword>
<dbReference type="STRING" id="1884261.A0A5C3QMK8"/>
<protein>
    <recommendedName>
        <fullName evidence="1">NmrA-like domain-containing protein</fullName>
    </recommendedName>
</protein>
<evidence type="ECO:0000313" key="2">
    <source>
        <dbReference type="EMBL" id="TFL01459.1"/>
    </source>
</evidence>
<sequence>MSNKVNVLLTGATGYIGGTVLERLLNHPDVSRFDITAIVRSVEKAEKLNKLGLDVIVGSHSDANLTFPNL</sequence>
<gene>
    <name evidence="2" type="ORF">BDV98DRAFT_593342</name>
</gene>
<dbReference type="InterPro" id="IPR036291">
    <property type="entry name" value="NAD(P)-bd_dom_sf"/>
</dbReference>
<name>A0A5C3QMK8_9AGAR</name>
<evidence type="ECO:0000313" key="3">
    <source>
        <dbReference type="Proteomes" id="UP000305067"/>
    </source>
</evidence>
<dbReference type="SUPFAM" id="SSF51735">
    <property type="entry name" value="NAD(P)-binding Rossmann-fold domains"/>
    <property type="match status" value="1"/>
</dbReference>
<feature type="domain" description="NmrA-like" evidence="1">
    <location>
        <begin position="5"/>
        <end position="63"/>
    </location>
</feature>